<evidence type="ECO:0000256" key="3">
    <source>
        <dbReference type="ARBA" id="ARBA00022475"/>
    </source>
</evidence>
<evidence type="ECO:0000313" key="12">
    <source>
        <dbReference type="Proteomes" id="UP001366166"/>
    </source>
</evidence>
<evidence type="ECO:0000256" key="4">
    <source>
        <dbReference type="ARBA" id="ARBA00022519"/>
    </source>
</evidence>
<gene>
    <name evidence="11" type="ORF">FAK_02540</name>
</gene>
<dbReference type="KEGG" id="dmp:FAK_02540"/>
<evidence type="ECO:0000256" key="2">
    <source>
        <dbReference type="ARBA" id="ARBA00022448"/>
    </source>
</evidence>
<comment type="subcellular location">
    <subcellularLocation>
        <location evidence="1">Cell inner membrane</location>
        <topology evidence="1">Multi-pass membrane protein</topology>
    </subcellularLocation>
</comment>
<feature type="transmembrane region" description="Helical" evidence="9">
    <location>
        <begin position="16"/>
        <end position="37"/>
    </location>
</feature>
<keyword evidence="7 9" id="KW-0472">Membrane</keyword>
<organism evidence="11 12">
    <name type="scientific">Desulfoferula mesophila</name>
    <dbReference type="NCBI Taxonomy" id="3058419"/>
    <lineage>
        <taxon>Bacteria</taxon>
        <taxon>Pseudomonadati</taxon>
        <taxon>Thermodesulfobacteriota</taxon>
        <taxon>Desulfarculia</taxon>
        <taxon>Desulfarculales</taxon>
        <taxon>Desulfarculaceae</taxon>
        <taxon>Desulfoferula</taxon>
    </lineage>
</organism>
<dbReference type="InterPro" id="IPR055348">
    <property type="entry name" value="DctQ"/>
</dbReference>
<evidence type="ECO:0000256" key="8">
    <source>
        <dbReference type="ARBA" id="ARBA00038436"/>
    </source>
</evidence>
<dbReference type="AlphaFoldDB" id="A0AAU9E7Q1"/>
<dbReference type="InterPro" id="IPR007387">
    <property type="entry name" value="TRAP_DctQ"/>
</dbReference>
<keyword evidence="12" id="KW-1185">Reference proteome</keyword>
<proteinExistence type="inferred from homology"/>
<evidence type="ECO:0000259" key="10">
    <source>
        <dbReference type="Pfam" id="PF04290"/>
    </source>
</evidence>
<keyword evidence="4" id="KW-0997">Cell inner membrane</keyword>
<name>A0AAU9E7Q1_9BACT</name>
<keyword evidence="3" id="KW-1003">Cell membrane</keyword>
<keyword evidence="2" id="KW-0813">Transport</keyword>
<evidence type="ECO:0000313" key="11">
    <source>
        <dbReference type="EMBL" id="BEQ13188.1"/>
    </source>
</evidence>
<dbReference type="EMBL" id="AP028679">
    <property type="protein sequence ID" value="BEQ13188.1"/>
    <property type="molecule type" value="Genomic_DNA"/>
</dbReference>
<accession>A0AAU9E7Q1</accession>
<dbReference type="PANTHER" id="PTHR35011">
    <property type="entry name" value="2,3-DIKETO-L-GULONATE TRAP TRANSPORTER SMALL PERMEASE PROTEIN YIAM"/>
    <property type="match status" value="1"/>
</dbReference>
<protein>
    <submittedName>
        <fullName evidence="11">Permease</fullName>
    </submittedName>
</protein>
<evidence type="ECO:0000256" key="6">
    <source>
        <dbReference type="ARBA" id="ARBA00022989"/>
    </source>
</evidence>
<feature type="domain" description="Tripartite ATP-independent periplasmic transporters DctQ component" evidence="10">
    <location>
        <begin position="29"/>
        <end position="157"/>
    </location>
</feature>
<reference evidence="12" key="1">
    <citation type="journal article" date="2023" name="Arch. Microbiol.">
        <title>Desulfoferula mesophilus gen. nov. sp. nov., a mesophilic sulfate-reducing bacterium isolated from a brackish lake sediment.</title>
        <authorList>
            <person name="Watanabe T."/>
            <person name="Yabe T."/>
            <person name="Tsuji J.M."/>
            <person name="Fukui M."/>
        </authorList>
    </citation>
    <scope>NUCLEOTIDE SEQUENCE [LARGE SCALE GENOMIC DNA]</scope>
    <source>
        <strain evidence="12">12FAK</strain>
    </source>
</reference>
<dbReference type="RefSeq" id="WP_338604600.1">
    <property type="nucleotide sequence ID" value="NZ_AP028679.1"/>
</dbReference>
<dbReference type="GO" id="GO:0015740">
    <property type="term" value="P:C4-dicarboxylate transport"/>
    <property type="evidence" value="ECO:0007669"/>
    <property type="project" value="TreeGrafter"/>
</dbReference>
<evidence type="ECO:0000256" key="5">
    <source>
        <dbReference type="ARBA" id="ARBA00022692"/>
    </source>
</evidence>
<feature type="transmembrane region" description="Helical" evidence="9">
    <location>
        <begin position="91"/>
        <end position="119"/>
    </location>
</feature>
<evidence type="ECO:0000256" key="7">
    <source>
        <dbReference type="ARBA" id="ARBA00023136"/>
    </source>
</evidence>
<feature type="transmembrane region" description="Helical" evidence="9">
    <location>
        <begin position="131"/>
        <end position="149"/>
    </location>
</feature>
<sequence length="169" mass="18869">MPAVLFRISAFLQKQVLDTVCVALLAMVLVVVTFQVLNRFMLGLPIAWTEEAARYLFVWLSLLGAVRGVRDKAHLQVDLIVRMLPARVEKILDLLGGIVVAVLLWEVVESALILLPLTWTRRIATMNVPIFYLYVATPLAAGLMFLFTLRNIMQDARSLPGKPVSANQP</sequence>
<dbReference type="GO" id="GO:0005886">
    <property type="term" value="C:plasma membrane"/>
    <property type="evidence" value="ECO:0007669"/>
    <property type="project" value="UniProtKB-SubCell"/>
</dbReference>
<feature type="transmembrane region" description="Helical" evidence="9">
    <location>
        <begin position="52"/>
        <end position="70"/>
    </location>
</feature>
<keyword evidence="5 9" id="KW-0812">Transmembrane</keyword>
<keyword evidence="6 9" id="KW-1133">Transmembrane helix</keyword>
<dbReference type="PANTHER" id="PTHR35011:SF2">
    <property type="entry name" value="2,3-DIKETO-L-GULONATE TRAP TRANSPORTER SMALL PERMEASE PROTEIN YIAM"/>
    <property type="match status" value="1"/>
</dbReference>
<comment type="similarity">
    <text evidence="8">Belongs to the TRAP transporter small permease family.</text>
</comment>
<evidence type="ECO:0000256" key="9">
    <source>
        <dbReference type="SAM" id="Phobius"/>
    </source>
</evidence>
<dbReference type="Pfam" id="PF04290">
    <property type="entry name" value="DctQ"/>
    <property type="match status" value="1"/>
</dbReference>
<dbReference type="GO" id="GO:0022857">
    <property type="term" value="F:transmembrane transporter activity"/>
    <property type="evidence" value="ECO:0007669"/>
    <property type="project" value="TreeGrafter"/>
</dbReference>
<dbReference type="Proteomes" id="UP001366166">
    <property type="component" value="Chromosome"/>
</dbReference>
<evidence type="ECO:0000256" key="1">
    <source>
        <dbReference type="ARBA" id="ARBA00004429"/>
    </source>
</evidence>